<dbReference type="AlphaFoldDB" id="A0AAV6W0B6"/>
<evidence type="ECO:0000256" key="4">
    <source>
        <dbReference type="ARBA" id="ARBA00022475"/>
    </source>
</evidence>
<feature type="transmembrane region" description="Helical" evidence="13">
    <location>
        <begin position="235"/>
        <end position="256"/>
    </location>
</feature>
<keyword evidence="3" id="KW-0813">Transport</keyword>
<evidence type="ECO:0000256" key="13">
    <source>
        <dbReference type="SAM" id="Phobius"/>
    </source>
</evidence>
<dbReference type="InterPro" id="IPR051163">
    <property type="entry name" value="Sodium:Solute_Symporter_SSF"/>
</dbReference>
<evidence type="ECO:0000256" key="7">
    <source>
        <dbReference type="ARBA" id="ARBA00023053"/>
    </source>
</evidence>
<feature type="transmembrane region" description="Helical" evidence="13">
    <location>
        <begin position="594"/>
        <end position="615"/>
    </location>
</feature>
<keyword evidence="10" id="KW-0739">Sodium transport</keyword>
<name>A0AAV6W0B6_9ARAC</name>
<evidence type="ECO:0000256" key="11">
    <source>
        <dbReference type="RuleBase" id="RU362091"/>
    </source>
</evidence>
<organism evidence="14 15">
    <name type="scientific">Oedothorax gibbosus</name>
    <dbReference type="NCBI Taxonomy" id="931172"/>
    <lineage>
        <taxon>Eukaryota</taxon>
        <taxon>Metazoa</taxon>
        <taxon>Ecdysozoa</taxon>
        <taxon>Arthropoda</taxon>
        <taxon>Chelicerata</taxon>
        <taxon>Arachnida</taxon>
        <taxon>Araneae</taxon>
        <taxon>Araneomorphae</taxon>
        <taxon>Entelegynae</taxon>
        <taxon>Araneoidea</taxon>
        <taxon>Linyphiidae</taxon>
        <taxon>Erigoninae</taxon>
        <taxon>Oedothorax</taxon>
    </lineage>
</organism>
<comment type="caution">
    <text evidence="14">The sequence shown here is derived from an EMBL/GenBank/DDBJ whole genome shotgun (WGS) entry which is preliminary data.</text>
</comment>
<evidence type="ECO:0000256" key="1">
    <source>
        <dbReference type="ARBA" id="ARBA00004651"/>
    </source>
</evidence>
<proteinExistence type="inferred from homology"/>
<evidence type="ECO:0000313" key="15">
    <source>
        <dbReference type="Proteomes" id="UP000827092"/>
    </source>
</evidence>
<reference evidence="14 15" key="1">
    <citation type="journal article" date="2022" name="Nat. Ecol. Evol.">
        <title>A masculinizing supergene underlies an exaggerated male reproductive morph in a spider.</title>
        <authorList>
            <person name="Hendrickx F."/>
            <person name="De Corte Z."/>
            <person name="Sonet G."/>
            <person name="Van Belleghem S.M."/>
            <person name="Kostlbacher S."/>
            <person name="Vangestel C."/>
        </authorList>
    </citation>
    <scope>NUCLEOTIDE SEQUENCE [LARGE SCALE GENOMIC DNA]</scope>
    <source>
        <strain evidence="14">W744_W776</strain>
    </source>
</reference>
<keyword evidence="4" id="KW-1003">Cell membrane</keyword>
<dbReference type="PANTHER" id="PTHR42985:SF40">
    <property type="entry name" value="LD47995P-RELATED"/>
    <property type="match status" value="1"/>
</dbReference>
<feature type="transmembrane region" description="Helical" evidence="13">
    <location>
        <begin position="107"/>
        <end position="125"/>
    </location>
</feature>
<feature type="transmembrane region" description="Helical" evidence="13">
    <location>
        <begin position="438"/>
        <end position="454"/>
    </location>
</feature>
<protein>
    <recommendedName>
        <fullName evidence="16">Sodium-coupled monocarboxylate transporter 1</fullName>
    </recommendedName>
</protein>
<keyword evidence="9 13" id="KW-0472">Membrane</keyword>
<dbReference type="NCBIfam" id="TIGR00813">
    <property type="entry name" value="sss"/>
    <property type="match status" value="1"/>
</dbReference>
<dbReference type="GO" id="GO:0015293">
    <property type="term" value="F:symporter activity"/>
    <property type="evidence" value="ECO:0007669"/>
    <property type="project" value="TreeGrafter"/>
</dbReference>
<keyword evidence="15" id="KW-1185">Reference proteome</keyword>
<sequence length="677" mass="71896">MLQTHDCKGQSIFTIATIDVNIRRSDKVNLGSVKNRPLMNPSGNANGSCFIVNTMTDPRSVLSAADYAVVGATLLASGGIGVFFAYRGRRGASDDYLLGGRNMGIMPVVLSLAATAQTAVGTLGFPGEVYLYGAQLFLYPLGYAVALVMCTFVHTPVYFGLKITSAYEYLEMRFGKITRSVISGLFIIQMVLFMSVGLYSPSIALSAVTGLSHVVSILAVGSVCAFYCTFGGMKAVLWTDVLQATLMFSALSTVAVKGTVDIGGTSEVVRIAEEGGRLQFFDTSLDPTLRFTVWSALIGGFIYGLTTTGANQTQVQRLLTLSTLKRSQLALLISIPANLVMYYTLYTCGLVIYANFAGCDPLLRTESSGIRSADQLVPYFAMRSLGAYPGAAGFCVSGIFCAALSSISSAVNSLAAVTHQDCVTPMCNATAGVATSKALALFYSLLCIGMTYLVGNIKAIIPAAFVVFTAIGGPTFSLITLGMTTATTNQKGALVGLVAGIALNAWIGAGSLLANAPQHPLLQSIDMCPALNTSFLDLNGTFMKGEAISVFEKFQSSTSAFYLNITTDISAVATTETVTVLEDSDVFFLFRLSFLLHPVPGTLVTLLLGYLVSFVTGGSKDVDERLVCPFLRKYLGARVVEKGELKLTTEESHQLEIGNGTATRSRDKSDVLEESKL</sequence>
<keyword evidence="7" id="KW-0915">Sodium</keyword>
<comment type="similarity">
    <text evidence="2 11">Belongs to the sodium:solute symporter (SSF) (TC 2.A.21) family.</text>
</comment>
<dbReference type="GO" id="GO:0006814">
    <property type="term" value="P:sodium ion transport"/>
    <property type="evidence" value="ECO:0007669"/>
    <property type="project" value="UniProtKB-KW"/>
</dbReference>
<accession>A0AAV6W0B6</accession>
<feature type="transmembrane region" description="Helical" evidence="13">
    <location>
        <begin position="181"/>
        <end position="199"/>
    </location>
</feature>
<evidence type="ECO:0000256" key="12">
    <source>
        <dbReference type="SAM" id="MobiDB-lite"/>
    </source>
</evidence>
<feature type="transmembrane region" description="Helical" evidence="13">
    <location>
        <begin position="291"/>
        <end position="308"/>
    </location>
</feature>
<feature type="transmembrane region" description="Helical" evidence="13">
    <location>
        <begin position="391"/>
        <end position="417"/>
    </location>
</feature>
<evidence type="ECO:0000256" key="10">
    <source>
        <dbReference type="ARBA" id="ARBA00023201"/>
    </source>
</evidence>
<feature type="transmembrane region" description="Helical" evidence="13">
    <location>
        <begin position="205"/>
        <end position="228"/>
    </location>
</feature>
<evidence type="ECO:0000313" key="14">
    <source>
        <dbReference type="EMBL" id="KAG8201771.1"/>
    </source>
</evidence>
<feature type="compositionally biased region" description="Basic and acidic residues" evidence="12">
    <location>
        <begin position="664"/>
        <end position="677"/>
    </location>
</feature>
<keyword evidence="6 13" id="KW-1133">Transmembrane helix</keyword>
<dbReference type="CDD" id="cd11492">
    <property type="entry name" value="SLC5sbd_NIS-SMVT"/>
    <property type="match status" value="1"/>
</dbReference>
<dbReference type="PROSITE" id="PS50283">
    <property type="entry name" value="NA_SOLUT_SYMP_3"/>
    <property type="match status" value="1"/>
</dbReference>
<dbReference type="PANTHER" id="PTHR42985">
    <property type="entry name" value="SODIUM-COUPLED MONOCARBOXYLATE TRANSPORTER"/>
    <property type="match status" value="1"/>
</dbReference>
<feature type="region of interest" description="Disordered" evidence="12">
    <location>
        <begin position="656"/>
        <end position="677"/>
    </location>
</feature>
<evidence type="ECO:0000256" key="2">
    <source>
        <dbReference type="ARBA" id="ARBA00006434"/>
    </source>
</evidence>
<keyword evidence="8" id="KW-0406">Ion transport</keyword>
<evidence type="ECO:0000256" key="8">
    <source>
        <dbReference type="ARBA" id="ARBA00023065"/>
    </source>
</evidence>
<evidence type="ECO:0008006" key="16">
    <source>
        <dbReference type="Google" id="ProtNLM"/>
    </source>
</evidence>
<dbReference type="InterPro" id="IPR038377">
    <property type="entry name" value="Na/Glc_symporter_sf"/>
</dbReference>
<dbReference type="InterPro" id="IPR001734">
    <property type="entry name" value="Na/solute_symporter"/>
</dbReference>
<dbReference type="Proteomes" id="UP000827092">
    <property type="component" value="Unassembled WGS sequence"/>
</dbReference>
<comment type="subcellular location">
    <subcellularLocation>
        <location evidence="1">Cell membrane</location>
        <topology evidence="1">Multi-pass membrane protein</topology>
    </subcellularLocation>
</comment>
<feature type="transmembrane region" description="Helical" evidence="13">
    <location>
        <begin position="329"/>
        <end position="354"/>
    </location>
</feature>
<feature type="transmembrane region" description="Helical" evidence="13">
    <location>
        <begin position="67"/>
        <end position="86"/>
    </location>
</feature>
<dbReference type="GO" id="GO:0005886">
    <property type="term" value="C:plasma membrane"/>
    <property type="evidence" value="ECO:0007669"/>
    <property type="project" value="UniProtKB-SubCell"/>
</dbReference>
<feature type="transmembrane region" description="Helical" evidence="13">
    <location>
        <begin position="493"/>
        <end position="514"/>
    </location>
</feature>
<dbReference type="Gene3D" id="1.20.1730.10">
    <property type="entry name" value="Sodium/glucose cotransporter"/>
    <property type="match status" value="1"/>
</dbReference>
<gene>
    <name evidence="14" type="ORF">JTE90_012830</name>
</gene>
<evidence type="ECO:0000256" key="5">
    <source>
        <dbReference type="ARBA" id="ARBA00022692"/>
    </source>
</evidence>
<evidence type="ECO:0000256" key="9">
    <source>
        <dbReference type="ARBA" id="ARBA00023136"/>
    </source>
</evidence>
<feature type="transmembrane region" description="Helical" evidence="13">
    <location>
        <begin position="460"/>
        <end position="481"/>
    </location>
</feature>
<evidence type="ECO:0000256" key="6">
    <source>
        <dbReference type="ARBA" id="ARBA00022989"/>
    </source>
</evidence>
<evidence type="ECO:0000256" key="3">
    <source>
        <dbReference type="ARBA" id="ARBA00022448"/>
    </source>
</evidence>
<dbReference type="EMBL" id="JAFNEN010000003">
    <property type="protein sequence ID" value="KAG8201771.1"/>
    <property type="molecule type" value="Genomic_DNA"/>
</dbReference>
<feature type="transmembrane region" description="Helical" evidence="13">
    <location>
        <begin position="137"/>
        <end position="161"/>
    </location>
</feature>
<dbReference type="Pfam" id="PF00474">
    <property type="entry name" value="SSF"/>
    <property type="match status" value="1"/>
</dbReference>
<keyword evidence="5 13" id="KW-0812">Transmembrane</keyword>